<dbReference type="Pfam" id="PF25944">
    <property type="entry name" value="Beta-barrel_RND"/>
    <property type="match status" value="1"/>
</dbReference>
<dbReference type="Pfam" id="PF25967">
    <property type="entry name" value="RND-MFP_C"/>
    <property type="match status" value="1"/>
</dbReference>
<feature type="domain" description="Multidrug resistance protein MdtA-like beta-barrel" evidence="5">
    <location>
        <begin position="216"/>
        <end position="275"/>
    </location>
</feature>
<dbReference type="Gene3D" id="2.40.50.100">
    <property type="match status" value="1"/>
</dbReference>
<feature type="chain" id="PRO_5045458906" evidence="3">
    <location>
        <begin position="25"/>
        <end position="370"/>
    </location>
</feature>
<name>A0ABW5YNE4_9FLAO</name>
<protein>
    <submittedName>
        <fullName evidence="7">Efflux RND transporter periplasmic adaptor subunit</fullName>
    </submittedName>
</protein>
<dbReference type="InterPro" id="IPR058626">
    <property type="entry name" value="MdtA-like_b-barrel"/>
</dbReference>
<gene>
    <name evidence="7" type="ORF">ACFS5J_08810</name>
</gene>
<keyword evidence="8" id="KW-1185">Reference proteome</keyword>
<feature type="signal peptide" evidence="3">
    <location>
        <begin position="1"/>
        <end position="24"/>
    </location>
</feature>
<dbReference type="Proteomes" id="UP001597534">
    <property type="component" value="Unassembled WGS sequence"/>
</dbReference>
<feature type="domain" description="Multidrug resistance protein MdtA-like barrel-sandwich hybrid" evidence="4">
    <location>
        <begin position="60"/>
        <end position="183"/>
    </location>
</feature>
<dbReference type="NCBIfam" id="TIGR01730">
    <property type="entry name" value="RND_mfp"/>
    <property type="match status" value="1"/>
</dbReference>
<reference evidence="8" key="1">
    <citation type="journal article" date="2019" name="Int. J. Syst. Evol. Microbiol.">
        <title>The Global Catalogue of Microorganisms (GCM) 10K type strain sequencing project: providing services to taxonomists for standard genome sequencing and annotation.</title>
        <authorList>
            <consortium name="The Broad Institute Genomics Platform"/>
            <consortium name="The Broad Institute Genome Sequencing Center for Infectious Disease"/>
            <person name="Wu L."/>
            <person name="Ma J."/>
        </authorList>
    </citation>
    <scope>NUCLEOTIDE SEQUENCE [LARGE SCALE GENOMIC DNA]</scope>
    <source>
        <strain evidence="8">KCTC 22671</strain>
    </source>
</reference>
<dbReference type="InterPro" id="IPR058627">
    <property type="entry name" value="MdtA-like_C"/>
</dbReference>
<evidence type="ECO:0000259" key="6">
    <source>
        <dbReference type="Pfam" id="PF25967"/>
    </source>
</evidence>
<dbReference type="SUPFAM" id="SSF111369">
    <property type="entry name" value="HlyD-like secretion proteins"/>
    <property type="match status" value="1"/>
</dbReference>
<comment type="caution">
    <text evidence="7">The sequence shown here is derived from an EMBL/GenBank/DDBJ whole genome shotgun (WGS) entry which is preliminary data.</text>
</comment>
<dbReference type="Gene3D" id="2.40.30.170">
    <property type="match status" value="1"/>
</dbReference>
<dbReference type="Gene3D" id="2.40.420.20">
    <property type="match status" value="1"/>
</dbReference>
<dbReference type="Gene3D" id="1.10.287.470">
    <property type="entry name" value="Helix hairpin bin"/>
    <property type="match status" value="1"/>
</dbReference>
<dbReference type="PANTHER" id="PTHR30158:SF23">
    <property type="entry name" value="MULTIDRUG RESISTANCE PROTEIN MEXA"/>
    <property type="match status" value="1"/>
</dbReference>
<evidence type="ECO:0000256" key="2">
    <source>
        <dbReference type="ARBA" id="ARBA00009477"/>
    </source>
</evidence>
<evidence type="ECO:0000259" key="4">
    <source>
        <dbReference type="Pfam" id="PF25917"/>
    </source>
</evidence>
<dbReference type="RefSeq" id="WP_379811737.1">
    <property type="nucleotide sequence ID" value="NZ_JBHUPC010000013.1"/>
</dbReference>
<dbReference type="EMBL" id="JBHUPC010000013">
    <property type="protein sequence ID" value="MFD2892108.1"/>
    <property type="molecule type" value="Genomic_DNA"/>
</dbReference>
<dbReference type="InterPro" id="IPR058625">
    <property type="entry name" value="MdtA-like_BSH"/>
</dbReference>
<evidence type="ECO:0000259" key="5">
    <source>
        <dbReference type="Pfam" id="PF25944"/>
    </source>
</evidence>
<dbReference type="PANTHER" id="PTHR30158">
    <property type="entry name" value="ACRA/E-RELATED COMPONENT OF DRUG EFFLUX TRANSPORTER"/>
    <property type="match status" value="1"/>
</dbReference>
<dbReference type="InterPro" id="IPR006143">
    <property type="entry name" value="RND_pump_MFP"/>
</dbReference>
<evidence type="ECO:0000313" key="7">
    <source>
        <dbReference type="EMBL" id="MFD2892108.1"/>
    </source>
</evidence>
<comment type="subcellular location">
    <subcellularLocation>
        <location evidence="1">Cell envelope</location>
    </subcellularLocation>
</comment>
<keyword evidence="3" id="KW-0732">Signal</keyword>
<evidence type="ECO:0000313" key="8">
    <source>
        <dbReference type="Proteomes" id="UP001597534"/>
    </source>
</evidence>
<proteinExistence type="inferred from homology"/>
<comment type="similarity">
    <text evidence="2">Belongs to the membrane fusion protein (MFP) (TC 8.A.1) family.</text>
</comment>
<sequence length="370" mass="40530">MKIKYFAVILIASMSLLSCNNKEAAKQAPTAMPYKVMELNKSNTTLLAEYPTSLEGVVDVDIRAKVDGYIEKIFVDEGQHVKKGQILFKLETQTATQDAAAAKARVDVAQVEVNRLAPLVERNIISKVQLETAKANLATAKSNYQSVLAEISYAAIKSPVDGVIGTIPFRLGSYVSNSTSEPLTRVSDISKMYAYFSVNEKQQLDIMMHAEGKTFQDKIEKMPEVNLILSNGMEYEHKGKIETFSGQANSLTGSFNVRASFSNAEGILRSGNSGTIQIPTFLENVILIPQKSTIELQDKLLALIVDKESKVKMVPIEVRAVPGGKYFVVDSGLNVNDKVLLEGVGLLPEGTPIKPVVVKYDEVIQPVIKE</sequence>
<organism evidence="7 8">
    <name type="scientific">Flavobacterium chuncheonense</name>
    <dbReference type="NCBI Taxonomy" id="2026653"/>
    <lineage>
        <taxon>Bacteria</taxon>
        <taxon>Pseudomonadati</taxon>
        <taxon>Bacteroidota</taxon>
        <taxon>Flavobacteriia</taxon>
        <taxon>Flavobacteriales</taxon>
        <taxon>Flavobacteriaceae</taxon>
        <taxon>Flavobacterium</taxon>
    </lineage>
</organism>
<accession>A0ABW5YNE4</accession>
<feature type="domain" description="Multidrug resistance protein MdtA-like C-terminal permuted SH3" evidence="6">
    <location>
        <begin position="284"/>
        <end position="344"/>
    </location>
</feature>
<evidence type="ECO:0000256" key="3">
    <source>
        <dbReference type="SAM" id="SignalP"/>
    </source>
</evidence>
<dbReference type="Pfam" id="PF25917">
    <property type="entry name" value="BSH_RND"/>
    <property type="match status" value="1"/>
</dbReference>
<evidence type="ECO:0000256" key="1">
    <source>
        <dbReference type="ARBA" id="ARBA00004196"/>
    </source>
</evidence>
<dbReference type="PROSITE" id="PS51257">
    <property type="entry name" value="PROKAR_LIPOPROTEIN"/>
    <property type="match status" value="1"/>
</dbReference>